<keyword evidence="3" id="KW-1185">Reference proteome</keyword>
<dbReference type="InterPro" id="IPR000595">
    <property type="entry name" value="cNMP-bd_dom"/>
</dbReference>
<evidence type="ECO:0000313" key="3">
    <source>
        <dbReference type="Proteomes" id="UP000765802"/>
    </source>
</evidence>
<dbReference type="Proteomes" id="UP000765802">
    <property type="component" value="Unassembled WGS sequence"/>
</dbReference>
<feature type="domain" description="Cyclic nucleotide-binding" evidence="1">
    <location>
        <begin position="31"/>
        <end position="117"/>
    </location>
</feature>
<sequence>MDPQALIDSIRKNTRLTDAGEALIISKLIPRQFRKKEFINSEDEINRYTNFIVNGSARTYYIDHNGQEHTIQLAVAGWWIGDYASFILQQPGKLITEALEPASTISISYDDLQWLYEKVPELERFFRLLTQNAYASFQQRVLHGMSLDAENRYLAFRESYPAMDQLISQKHIASYLGMSPEFLSKIKKRLLLKEKQLRRMSR</sequence>
<evidence type="ECO:0000313" key="2">
    <source>
        <dbReference type="EMBL" id="MBC6491413.1"/>
    </source>
</evidence>
<reference evidence="2 3" key="1">
    <citation type="submission" date="2016-07" db="EMBL/GenBank/DDBJ databases">
        <title>Genome analysis of Flavihumibacter stibioxidans YS-17.</title>
        <authorList>
            <person name="Shi K."/>
            <person name="Han Y."/>
            <person name="Wang G."/>
        </authorList>
    </citation>
    <scope>NUCLEOTIDE SEQUENCE [LARGE SCALE GENOMIC DNA]</scope>
    <source>
        <strain evidence="2 3">YS-17</strain>
    </source>
</reference>
<name>A0ABR7M8R5_9BACT</name>
<dbReference type="EMBL" id="MBUA01000012">
    <property type="protein sequence ID" value="MBC6491413.1"/>
    <property type="molecule type" value="Genomic_DNA"/>
</dbReference>
<dbReference type="SUPFAM" id="SSF51206">
    <property type="entry name" value="cAMP-binding domain-like"/>
    <property type="match status" value="1"/>
</dbReference>
<dbReference type="Gene3D" id="2.60.120.10">
    <property type="entry name" value="Jelly Rolls"/>
    <property type="match status" value="1"/>
</dbReference>
<evidence type="ECO:0000259" key="1">
    <source>
        <dbReference type="Pfam" id="PF00027"/>
    </source>
</evidence>
<proteinExistence type="predicted"/>
<accession>A0ABR7M8R5</accession>
<dbReference type="InterPro" id="IPR014710">
    <property type="entry name" value="RmlC-like_jellyroll"/>
</dbReference>
<gene>
    <name evidence="2" type="ORF">BC349_10240</name>
</gene>
<protein>
    <recommendedName>
        <fullName evidence="1">Cyclic nucleotide-binding domain-containing protein</fullName>
    </recommendedName>
</protein>
<dbReference type="InterPro" id="IPR018490">
    <property type="entry name" value="cNMP-bd_dom_sf"/>
</dbReference>
<organism evidence="2 3">
    <name type="scientific">Flavihumibacter stibioxidans</name>
    <dbReference type="NCBI Taxonomy" id="1834163"/>
    <lineage>
        <taxon>Bacteria</taxon>
        <taxon>Pseudomonadati</taxon>
        <taxon>Bacteroidota</taxon>
        <taxon>Chitinophagia</taxon>
        <taxon>Chitinophagales</taxon>
        <taxon>Chitinophagaceae</taxon>
        <taxon>Flavihumibacter</taxon>
    </lineage>
</organism>
<dbReference type="Pfam" id="PF00027">
    <property type="entry name" value="cNMP_binding"/>
    <property type="match status" value="1"/>
</dbReference>
<comment type="caution">
    <text evidence="2">The sequence shown here is derived from an EMBL/GenBank/DDBJ whole genome shotgun (WGS) entry which is preliminary data.</text>
</comment>